<feature type="domain" description="PucR C-terminal helix-turn-helix" evidence="2">
    <location>
        <begin position="212"/>
        <end position="267"/>
    </location>
</feature>
<dbReference type="InterPro" id="IPR051448">
    <property type="entry name" value="CdaR-like_regulators"/>
</dbReference>
<dbReference type="Pfam" id="PF13556">
    <property type="entry name" value="HTH_30"/>
    <property type="match status" value="1"/>
</dbReference>
<proteinExistence type="predicted"/>
<dbReference type="PANTHER" id="PTHR33744:SF1">
    <property type="entry name" value="DNA-BINDING TRANSCRIPTIONAL ACTIVATOR ADER"/>
    <property type="match status" value="1"/>
</dbReference>
<evidence type="ECO:0000259" key="2">
    <source>
        <dbReference type="Pfam" id="PF13556"/>
    </source>
</evidence>
<dbReference type="EMBL" id="JACCCW010000002">
    <property type="protein sequence ID" value="NYF80080.1"/>
    <property type="molecule type" value="Genomic_DNA"/>
</dbReference>
<feature type="domain" description="Purine catabolism PurC-like" evidence="1">
    <location>
        <begin position="44"/>
        <end position="163"/>
    </location>
</feature>
<dbReference type="Pfam" id="PF07905">
    <property type="entry name" value="PucR"/>
    <property type="match status" value="1"/>
</dbReference>
<sequence length="291" mass="32052">MNTNAQFFPRRSGHAAPSQPLAISRLVEPLTLPQISTLPSLQTILDLPAFRSAELISGGEHIGEPVTWVHISEIMDIWRFLSGGELLLSTGLELVRVSPAARIAYIQGLARAGVRALGLELVQWITEVPAEIIDTARELVFPLIVFRSEVSFSDLTRAAHEEILRPTRNRGLESTMQTILNALIETSRDKDFLHRELGPLLALPARPRTTMLTTLEALLDAHFNIAEAARKLGVRRQSIYYRLEQLTGLLGSLDDPSRKLGFLVALALLRRSALPVANAIDGPSSRKGINP</sequence>
<dbReference type="Proteomes" id="UP000589520">
    <property type="component" value="Unassembled WGS sequence"/>
</dbReference>
<dbReference type="InterPro" id="IPR012914">
    <property type="entry name" value="PucR_dom"/>
</dbReference>
<dbReference type="InterPro" id="IPR009057">
    <property type="entry name" value="Homeodomain-like_sf"/>
</dbReference>
<comment type="caution">
    <text evidence="3">The sequence shown here is derived from an EMBL/GenBank/DDBJ whole genome shotgun (WGS) entry which is preliminary data.</text>
</comment>
<protein>
    <submittedName>
        <fullName evidence="3">Purine catabolism regulator</fullName>
    </submittedName>
</protein>
<evidence type="ECO:0000313" key="3">
    <source>
        <dbReference type="EMBL" id="NYF80080.1"/>
    </source>
</evidence>
<name>A0A7Y9THN7_9BACT</name>
<keyword evidence="4" id="KW-1185">Reference proteome</keyword>
<gene>
    <name evidence="3" type="ORF">HDF17_002400</name>
</gene>
<evidence type="ECO:0000313" key="4">
    <source>
        <dbReference type="Proteomes" id="UP000589520"/>
    </source>
</evidence>
<dbReference type="PANTHER" id="PTHR33744">
    <property type="entry name" value="CARBOHYDRATE DIACID REGULATOR"/>
    <property type="match status" value="1"/>
</dbReference>
<dbReference type="SUPFAM" id="SSF46689">
    <property type="entry name" value="Homeodomain-like"/>
    <property type="match status" value="1"/>
</dbReference>
<dbReference type="AlphaFoldDB" id="A0A7Y9THN7"/>
<dbReference type="RefSeq" id="WP_179491194.1">
    <property type="nucleotide sequence ID" value="NZ_JACCCW010000002.1"/>
</dbReference>
<evidence type="ECO:0000259" key="1">
    <source>
        <dbReference type="Pfam" id="PF07905"/>
    </source>
</evidence>
<dbReference type="InterPro" id="IPR042070">
    <property type="entry name" value="PucR_C-HTH_sf"/>
</dbReference>
<reference evidence="3 4" key="1">
    <citation type="submission" date="2020-07" db="EMBL/GenBank/DDBJ databases">
        <title>Genomic Encyclopedia of Type Strains, Phase IV (KMG-V): Genome sequencing to study the core and pangenomes of soil and plant-associated prokaryotes.</title>
        <authorList>
            <person name="Whitman W."/>
        </authorList>
    </citation>
    <scope>NUCLEOTIDE SEQUENCE [LARGE SCALE GENOMIC DNA]</scope>
    <source>
        <strain evidence="3 4">X4EP2</strain>
    </source>
</reference>
<organism evidence="3 4">
    <name type="scientific">Granulicella arctica</name>
    <dbReference type="NCBI Taxonomy" id="940613"/>
    <lineage>
        <taxon>Bacteria</taxon>
        <taxon>Pseudomonadati</taxon>
        <taxon>Acidobacteriota</taxon>
        <taxon>Terriglobia</taxon>
        <taxon>Terriglobales</taxon>
        <taxon>Acidobacteriaceae</taxon>
        <taxon>Granulicella</taxon>
    </lineage>
</organism>
<accession>A0A7Y9THN7</accession>
<dbReference type="InterPro" id="IPR025736">
    <property type="entry name" value="PucR_C-HTH_dom"/>
</dbReference>
<dbReference type="Gene3D" id="1.10.10.2840">
    <property type="entry name" value="PucR C-terminal helix-turn-helix domain"/>
    <property type="match status" value="1"/>
</dbReference>